<dbReference type="GO" id="GO:0019553">
    <property type="term" value="P:L-glutamate catabolic process via L-citramalate"/>
    <property type="evidence" value="ECO:0007669"/>
    <property type="project" value="UniProtKB-UniPathway"/>
</dbReference>
<evidence type="ECO:0000313" key="17">
    <source>
        <dbReference type="Proteomes" id="UP000001733"/>
    </source>
</evidence>
<evidence type="ECO:0000256" key="2">
    <source>
        <dbReference type="ARBA" id="ARBA00001946"/>
    </source>
</evidence>
<dbReference type="KEGG" id="dth:DICTH_1229"/>
<dbReference type="InterPro" id="IPR022665">
    <property type="entry name" value="MeAsp_NH4-lyase_N"/>
</dbReference>
<dbReference type="PANTHER" id="PTHR48073">
    <property type="entry name" value="O-SUCCINYLBENZOATE SYNTHASE-RELATED"/>
    <property type="match status" value="1"/>
</dbReference>
<dbReference type="eggNOG" id="COG3799">
    <property type="taxonomic scope" value="Bacteria"/>
</dbReference>
<dbReference type="EMBL" id="CP001146">
    <property type="protein sequence ID" value="ACI18583.1"/>
    <property type="molecule type" value="Genomic_DNA"/>
</dbReference>
<accession>B5YEV0</accession>
<feature type="binding site" evidence="11">
    <location>
        <position position="327"/>
    </location>
    <ligand>
        <name>(2S,3S)-3-methyl-L-aspartate</name>
        <dbReference type="ChEBI" id="CHEBI:58724"/>
    </ligand>
</feature>
<dbReference type="SUPFAM" id="SSF54826">
    <property type="entry name" value="Enolase N-terminal domain-like"/>
    <property type="match status" value="1"/>
</dbReference>
<dbReference type="Gene3D" id="3.30.390.10">
    <property type="entry name" value="Enolase-like, N-terminal domain"/>
    <property type="match status" value="1"/>
</dbReference>
<comment type="pathway">
    <text evidence="3">Amino-acid degradation; L-glutamate degradation via mesaconate pathway; acetate and pyruvate from L-glutamate: step 2/4.</text>
</comment>
<feature type="domain" description="Methylaspartate ammonia-lyase C-terminal" evidence="15">
    <location>
        <begin position="163"/>
        <end position="409"/>
    </location>
</feature>
<keyword evidence="7 13" id="KW-0479">Metal-binding</keyword>
<name>B5YEV0_DICT6</name>
<evidence type="ECO:0000259" key="14">
    <source>
        <dbReference type="Pfam" id="PF05034"/>
    </source>
</evidence>
<dbReference type="SUPFAM" id="SSF51604">
    <property type="entry name" value="Enolase C-terminal domain-like"/>
    <property type="match status" value="1"/>
</dbReference>
<keyword evidence="8 13" id="KW-0460">Magnesium</keyword>
<dbReference type="PANTHER" id="PTHR48073:SF2">
    <property type="entry name" value="O-SUCCINYLBENZOATE SYNTHASE"/>
    <property type="match status" value="1"/>
</dbReference>
<comment type="catalytic activity">
    <reaction evidence="1">
        <text>(2S,3S)-3-methyl-L-aspartate = mesaconate + NH4(+)</text>
        <dbReference type="Rhea" id="RHEA:12829"/>
        <dbReference type="ChEBI" id="CHEBI:28938"/>
        <dbReference type="ChEBI" id="CHEBI:36986"/>
        <dbReference type="ChEBI" id="CHEBI:58724"/>
        <dbReference type="EC" id="4.3.1.2"/>
    </reaction>
</comment>
<dbReference type="RefSeq" id="WP_012547215.1">
    <property type="nucleotide sequence ID" value="NC_011297.1"/>
</dbReference>
<evidence type="ECO:0000256" key="13">
    <source>
        <dbReference type="PIRSR" id="PIRSR017107-4"/>
    </source>
</evidence>
<evidence type="ECO:0000256" key="11">
    <source>
        <dbReference type="PIRSR" id="PIRSR017107-2"/>
    </source>
</evidence>
<evidence type="ECO:0000256" key="12">
    <source>
        <dbReference type="PIRSR" id="PIRSR017107-3"/>
    </source>
</evidence>
<evidence type="ECO:0000313" key="16">
    <source>
        <dbReference type="EMBL" id="ACI18583.1"/>
    </source>
</evidence>
<sequence>MIKDAFYSIGLSGFYFDDQRAIKAGAKEDGFAYRGVPLTSGYEAVRQKGESISVMLFLDDGQIAFGDCAAIQYSGAGGREPLFKARDLAKDLEKVVFPFLMNEKWSSFREMCQKLEDLRVNGKKLHTAIRYGVSQVILDTFAKYYKKTMTEIIRDEYSLNFEIKKVPIFAQSGDERYINADKMILKRVDVLPHALINNVETKLGWRGEKLIEYLGWLKERVRILGGDNYYPVFHIDVYGTIGIAFQYNVDEIAEYLGRLEKICYPYKLRIEGPVDMESKELQIEFLSKLRKKLKEKGIKVDIVADEWCNSLNDIKDFIKAEAVDMIQIKTPVLGSIHNSIEAVLYCKENNIGAYLGGSCNETDRSAQVSVHVALATQADQILAKPGMGVDEGLMIVYNEMMRTLRILKRKGLNVIDD</sequence>
<evidence type="ECO:0000256" key="10">
    <source>
        <dbReference type="PIRSR" id="PIRSR017107-1"/>
    </source>
</evidence>
<dbReference type="InterPro" id="IPR006395">
    <property type="entry name" value="Me_Asp_am_lyase"/>
</dbReference>
<gene>
    <name evidence="16" type="ordered locus">DICTH_1229</name>
</gene>
<dbReference type="UniPathway" id="UPA00561">
    <property type="reaction ID" value="UER00618"/>
</dbReference>
<dbReference type="PaxDb" id="309799-DICTH_1229"/>
<evidence type="ECO:0000256" key="5">
    <source>
        <dbReference type="ARBA" id="ARBA00011738"/>
    </source>
</evidence>
<keyword evidence="17" id="KW-1185">Reference proteome</keyword>
<organism evidence="16 17">
    <name type="scientific">Dictyoglomus thermophilum (strain ATCC 35947 / DSM 3960 / H-6-12)</name>
    <dbReference type="NCBI Taxonomy" id="309799"/>
    <lineage>
        <taxon>Bacteria</taxon>
        <taxon>Pseudomonadati</taxon>
        <taxon>Dictyoglomota</taxon>
        <taxon>Dictyoglomia</taxon>
        <taxon>Dictyoglomales</taxon>
        <taxon>Dictyoglomaceae</taxon>
        <taxon>Dictyoglomus</taxon>
    </lineage>
</organism>
<reference evidence="16 17" key="1">
    <citation type="journal article" date="2014" name="Genome Announc.">
        <title>Complete Genome Sequence of the Extreme Thermophile Dictyoglomus thermophilum H-6-12.</title>
        <authorList>
            <person name="Coil D.A."/>
            <person name="Badger J.H."/>
            <person name="Forberger H.C."/>
            <person name="Riggs F."/>
            <person name="Madupu R."/>
            <person name="Fedorova N."/>
            <person name="Ward N."/>
            <person name="Robb F.T."/>
            <person name="Eisen J.A."/>
        </authorList>
    </citation>
    <scope>NUCLEOTIDE SEQUENCE [LARGE SCALE GENOMIC DNA]</scope>
    <source>
        <strain evidence="17">ATCC 35947 / DSM 3960 / H-6-12</strain>
    </source>
</reference>
<feature type="binding site" evidence="13">
    <location>
        <position position="271"/>
    </location>
    <ligand>
        <name>Mg(2+)</name>
        <dbReference type="ChEBI" id="CHEBI:18420"/>
    </ligand>
</feature>
<dbReference type="SFLD" id="SFLDS00001">
    <property type="entry name" value="Enolase"/>
    <property type="match status" value="1"/>
</dbReference>
<evidence type="ECO:0000256" key="1">
    <source>
        <dbReference type="ARBA" id="ARBA00000789"/>
    </source>
</evidence>
<evidence type="ECO:0000259" key="15">
    <source>
        <dbReference type="Pfam" id="PF07476"/>
    </source>
</evidence>
<comment type="cofactor">
    <cofactor evidence="2 13">
        <name>Mg(2+)</name>
        <dbReference type="ChEBI" id="CHEBI:18420"/>
    </cofactor>
</comment>
<dbReference type="Gene3D" id="3.20.20.120">
    <property type="entry name" value="Enolase-like C-terminal domain"/>
    <property type="match status" value="1"/>
</dbReference>
<comment type="similarity">
    <text evidence="4">Belongs to the methylaspartate ammonia-lyase family.</text>
</comment>
<dbReference type="InterPro" id="IPR029017">
    <property type="entry name" value="Enolase-like_N"/>
</dbReference>
<dbReference type="EC" id="4.3.1.2" evidence="6"/>
<proteinExistence type="inferred from homology"/>
<dbReference type="GO" id="GO:0046872">
    <property type="term" value="F:metal ion binding"/>
    <property type="evidence" value="ECO:0007669"/>
    <property type="project" value="UniProtKB-KW"/>
</dbReference>
<dbReference type="HOGENOM" id="CLU_055277_0_0_0"/>
<feature type="domain" description="Methylaspartate ammonia-lyase N-terminal" evidence="14">
    <location>
        <begin position="2"/>
        <end position="157"/>
    </location>
</feature>
<dbReference type="Pfam" id="PF05034">
    <property type="entry name" value="MAAL_N"/>
    <property type="match status" value="1"/>
</dbReference>
<evidence type="ECO:0000256" key="7">
    <source>
        <dbReference type="ARBA" id="ARBA00022723"/>
    </source>
</evidence>
<dbReference type="PIRSF" id="PIRSF017107">
    <property type="entry name" value="MAL"/>
    <property type="match status" value="1"/>
</dbReference>
<feature type="binding site" evidence="13">
    <location>
        <position position="236"/>
    </location>
    <ligand>
        <name>Mg(2+)</name>
        <dbReference type="ChEBI" id="CHEBI:18420"/>
    </ligand>
</feature>
<comment type="subunit">
    <text evidence="5">Homodimer.</text>
</comment>
<dbReference type="Pfam" id="PF07476">
    <property type="entry name" value="MAAL_C"/>
    <property type="match status" value="1"/>
</dbReference>
<dbReference type="OrthoDB" id="8630262at2"/>
<evidence type="ECO:0000256" key="8">
    <source>
        <dbReference type="ARBA" id="ARBA00022842"/>
    </source>
</evidence>
<evidence type="ECO:0000256" key="9">
    <source>
        <dbReference type="ARBA" id="ARBA00023239"/>
    </source>
</evidence>
<evidence type="ECO:0000256" key="4">
    <source>
        <dbReference type="ARBA" id="ARBA00009954"/>
    </source>
</evidence>
<evidence type="ECO:0000256" key="3">
    <source>
        <dbReference type="ARBA" id="ARBA00004675"/>
    </source>
</evidence>
<dbReference type="AlphaFoldDB" id="B5YEV0"/>
<dbReference type="Proteomes" id="UP000001733">
    <property type="component" value="Chromosome"/>
</dbReference>
<feature type="active site" description="Proton acceptor" evidence="10">
    <location>
        <position position="329"/>
    </location>
</feature>
<keyword evidence="9 16" id="KW-0456">Lyase</keyword>
<dbReference type="SFLD" id="SFLDG00151">
    <property type="entry name" value="methylaspartate_ammonia-lyase"/>
    <property type="match status" value="1"/>
</dbReference>
<feature type="binding site" evidence="11">
    <location>
        <position position="171"/>
    </location>
    <ligand>
        <name>(2S,3S)-3-methyl-L-aspartate</name>
        <dbReference type="ChEBI" id="CHEBI:58724"/>
    </ligand>
</feature>
<feature type="site" description="Transition state stabilizer" evidence="12">
    <location>
        <position position="193"/>
    </location>
</feature>
<protein>
    <recommendedName>
        <fullName evidence="6">methylaspartate ammonia-lyase</fullName>
        <ecNumber evidence="6">4.3.1.2</ecNumber>
    </recommendedName>
</protein>
<dbReference type="InterPro" id="IPR036849">
    <property type="entry name" value="Enolase-like_C_sf"/>
</dbReference>
<feature type="binding site" evidence="13">
    <location>
        <position position="305"/>
    </location>
    <ligand>
        <name>Mg(2+)</name>
        <dbReference type="ChEBI" id="CHEBI:18420"/>
    </ligand>
</feature>
<dbReference type="InterPro" id="IPR022662">
    <property type="entry name" value="MeAsp_NH4-lyase_C"/>
</dbReference>
<dbReference type="SFLD" id="SFLDF00007">
    <property type="entry name" value="methylaspartate_ammonia-lyase"/>
    <property type="match status" value="1"/>
</dbReference>
<dbReference type="GO" id="GO:0050096">
    <property type="term" value="F:methylaspartate ammonia-lyase activity"/>
    <property type="evidence" value="ECO:0007669"/>
    <property type="project" value="UniProtKB-EC"/>
</dbReference>
<dbReference type="STRING" id="309799.DICTH_1229"/>
<dbReference type="CDD" id="cd03314">
    <property type="entry name" value="MAL"/>
    <property type="match status" value="1"/>
</dbReference>
<dbReference type="NCBIfam" id="TIGR01502">
    <property type="entry name" value="B_methylAsp_ase"/>
    <property type="match status" value="1"/>
</dbReference>
<evidence type="ECO:0000256" key="6">
    <source>
        <dbReference type="ARBA" id="ARBA00012993"/>
    </source>
</evidence>